<feature type="region of interest" description="Disordered" evidence="1">
    <location>
        <begin position="1"/>
        <end position="32"/>
    </location>
</feature>
<feature type="region of interest" description="Disordered" evidence="1">
    <location>
        <begin position="1340"/>
        <end position="1384"/>
    </location>
</feature>
<protein>
    <submittedName>
        <fullName evidence="2">Uncharacterized protein</fullName>
    </submittedName>
</protein>
<feature type="compositionally biased region" description="Basic and acidic residues" evidence="1">
    <location>
        <begin position="15"/>
        <end position="31"/>
    </location>
</feature>
<evidence type="ECO:0000313" key="3">
    <source>
        <dbReference type="Proteomes" id="UP000245048"/>
    </source>
</evidence>
<dbReference type="Proteomes" id="UP000245048">
    <property type="component" value="Unassembled WGS sequence"/>
</dbReference>
<evidence type="ECO:0000256" key="1">
    <source>
        <dbReference type="SAM" id="MobiDB-lite"/>
    </source>
</evidence>
<keyword evidence="3" id="KW-1185">Reference proteome</keyword>
<dbReference type="EMBL" id="PDOA01000022">
    <property type="protein sequence ID" value="PWC26908.1"/>
    <property type="molecule type" value="Genomic_DNA"/>
</dbReference>
<gene>
    <name evidence="2" type="ORF">CR165_20825</name>
</gene>
<reference evidence="3" key="1">
    <citation type="submission" date="2017-10" db="EMBL/GenBank/DDBJ databases">
        <authorList>
            <person name="Toshchakov S.V."/>
            <person name="Goeva M.A."/>
        </authorList>
    </citation>
    <scope>NUCLEOTIDE SEQUENCE [LARGE SCALE GENOMIC DNA]</scope>
    <source>
        <strain evidence="3">JR1/69-1-13</strain>
    </source>
</reference>
<dbReference type="RefSeq" id="WP_181378269.1">
    <property type="nucleotide sequence ID" value="NZ_PDOA01000022.1"/>
</dbReference>
<feature type="compositionally biased region" description="Pro residues" evidence="1">
    <location>
        <begin position="1341"/>
        <end position="1355"/>
    </location>
</feature>
<organism evidence="2 3">
    <name type="scientific">Teichococcus aestuarii</name>
    <dbReference type="NCBI Taxonomy" id="568898"/>
    <lineage>
        <taxon>Bacteria</taxon>
        <taxon>Pseudomonadati</taxon>
        <taxon>Pseudomonadota</taxon>
        <taxon>Alphaproteobacteria</taxon>
        <taxon>Acetobacterales</taxon>
        <taxon>Roseomonadaceae</taxon>
        <taxon>Roseomonas</taxon>
    </lineage>
</organism>
<sequence>MTSTGSPTRPKGTRKGRETKASRARPQRPEDETASLVRYRNDGEEFHLIWTARRALRLLDEGLGLRQVVVEGVSREEEAEGVIAGLLVVDTTEYFGDPVREIRYCQLKYSTRAASEPWTASGLRETLHGFAKRFQALADLHGPDAVAQRYRFEFVTNRPIASAVCSAVDLLGRGMVDAKATKEVTAARKALLAALGLPQELVPAFVGSLRLLGSQPGLAQQGERLAAEGGRLLPEPDIQTSAALLDMVRRRGTSEGEAIRTITRETVLGTLGVSALRELLPAPPSITAPASLQDRDEFRRIGVEILAAQVPVLLRAPGGYGKSTLALRLAGLMPEGSATIVYDGFNGGDYRSLTASRHNTGTAALQIANELAAKGLCLPLIPRPGALAAAWMRSLRSRLEQAVASVQARHPEAVVLVVVDAGDNSEIAARERGERSFARDLLLETVREGVRVVVAARPERCALLDPPASVHPFDLGPFEAEESAAHLRTRFPKAGDMACREFHRLTSGNPRVQAAFVSDAPSLNRLFALLGPNPLGADALIARQLADALERGRESFGDPASWQMLLSALATLPPAVPIATLARAAGVLPEAIRSFVADFAGGRPVLLVRDAVQFRDEPTETWFREHFLADRDGHGRLADALGLLAGTDPYAALALPGLLLGSGRGADLRKLALEAPPFGGTDAVARREIAHARARAALRAAVAERDWPATAMLLLRAAEDAANRERQAVFLAANVDLVSALAGDDLVADFVFRGAGSGWRGAGHAHAAAMLAALPARHAEAISFLRAAQAWLDEWSREARAGDRRRVEKPTDDAVASIVLAVLEIAGPDEAARDLARWRPAAFRLRLARFVADRLAAAGRYAAVEGLLASPGACEEMRVACAAALAGAGRRVNEAAAQVSLSAALAVAEGDSFTADALKARAARVAAVELAVRSGLPREGLAAAASALLPPRPERATAAWDPERLACDLRALTLGAALEGREPDAERLLPELSALPGGAGPARREAHDRREAEDRIAALLPLFTVRATLVAGADTGSAAARQVAEAAGNAAARLRRMGRTWDRHRFVEVALEATVDGLALAGAGAEEVRRTVTSLGEAATPSAGALAAAVQRLAAADMEDAVFDVLGLAREAARDGNGATEAADVLASLARCLLPLSLSDTEAVFREANEAVAALGEEFYARTDALLTVARRAARGGPADQQDAQRLARAAEFLHRHNDHKFPWEDVAAALASLSLPQAIAAASRWDDRDVVRLARTLPALAGPALAGGRLDPRLLGVLHAITDDWNAEKVFAPALRRVPPVVRKEILRLLADDLERTPGGEGSLAPLREAAREFRLEGMLPPPTLSAGPAPEPMPQRRSPREGTGSGPSDAGRRAAAETGDPLARPGVEAILAAARQLGPGEEEAVLAVVRAGLAGGDVPTHLRAVAAAESLGLYPLARVLRAAQEERGGRPAVTEAVRSVARGMPAGRPLDFARSLWLLDEFAPLADAQPANLLPDVLDGLATGPDRVDADTLFRLAAYVVRQLVTPAEATDVMRFALSRVEALMEDGFGEGAWRQSLAAPEDLDRLVAGLLYARLGDPRGAERWRAAHAVRRAAALGVDSVLSALGDLLATDPPGTPFRSEALVFYRLHARLFLLVALARVALERPQAISCLAPMLAEIALLPV</sequence>
<evidence type="ECO:0000313" key="2">
    <source>
        <dbReference type="EMBL" id="PWC26908.1"/>
    </source>
</evidence>
<comment type="caution">
    <text evidence="2">The sequence shown here is derived from an EMBL/GenBank/DDBJ whole genome shotgun (WGS) entry which is preliminary data.</text>
</comment>
<proteinExistence type="predicted"/>
<name>A0A2U1UZ23_9PROT</name>
<accession>A0A2U1UZ23</accession>